<proteinExistence type="predicted"/>
<reference evidence="1 2" key="1">
    <citation type="journal article" date="2016" name="Int. J. Mol. Sci.">
        <title>Comparative genomics of the extreme acidophile Acidithiobacillus thiooxidans reveals intraspecific divergence and niche adaptation.</title>
        <authorList>
            <person name="Zhang X."/>
            <person name="Feng X."/>
            <person name="Tao J."/>
            <person name="Ma L."/>
            <person name="Xiao Y."/>
            <person name="Liang Y."/>
            <person name="Liu X."/>
            <person name="Yin H."/>
        </authorList>
    </citation>
    <scope>NUCLEOTIDE SEQUENCE [LARGE SCALE GENOMIC DNA]</scope>
    <source>
        <strain evidence="1 2">A02</strain>
    </source>
</reference>
<evidence type="ECO:0000313" key="1">
    <source>
        <dbReference type="EMBL" id="OCX76272.1"/>
    </source>
</evidence>
<dbReference type="EMBL" id="LWSA01000028">
    <property type="protein sequence ID" value="OCX76272.1"/>
    <property type="molecule type" value="Genomic_DNA"/>
</dbReference>
<dbReference type="AlphaFoldDB" id="A0A1C2IJW9"/>
<gene>
    <name evidence="1" type="ORF">A6P07_02955</name>
</gene>
<comment type="caution">
    <text evidence="1">The sequence shown here is derived from an EMBL/GenBank/DDBJ whole genome shotgun (WGS) entry which is preliminary data.</text>
</comment>
<sequence>MDAKTLIQVIKETGITTDEAILEILEDGEAMGRILRLPYFRLENPKTVVAHIKAQFIVEDARSQIQEALFFDQAMAGFEKDLTECEESLFGWLAAS</sequence>
<organism evidence="1 2">
    <name type="scientific">Acidithiobacillus thiooxidans</name>
    <name type="common">Thiobacillus thiooxidans</name>
    <dbReference type="NCBI Taxonomy" id="930"/>
    <lineage>
        <taxon>Bacteria</taxon>
        <taxon>Pseudomonadati</taxon>
        <taxon>Pseudomonadota</taxon>
        <taxon>Acidithiobacillia</taxon>
        <taxon>Acidithiobacillales</taxon>
        <taxon>Acidithiobacillaceae</taxon>
        <taxon>Acidithiobacillus</taxon>
    </lineage>
</organism>
<accession>A0A1C2IJW9</accession>
<protein>
    <submittedName>
        <fullName evidence="1">Uncharacterized protein</fullName>
    </submittedName>
</protein>
<name>A0A1C2IJW9_ACITH</name>
<dbReference type="RefSeq" id="WP_024893245.1">
    <property type="nucleotide sequence ID" value="NZ_LWRZ01000253.1"/>
</dbReference>
<dbReference type="Proteomes" id="UP000094893">
    <property type="component" value="Unassembled WGS sequence"/>
</dbReference>
<evidence type="ECO:0000313" key="2">
    <source>
        <dbReference type="Proteomes" id="UP000094893"/>
    </source>
</evidence>